<evidence type="ECO:0000256" key="3">
    <source>
        <dbReference type="ARBA" id="ARBA00022438"/>
    </source>
</evidence>
<keyword evidence="8 14" id="KW-0862">Zinc</keyword>
<dbReference type="KEGG" id="cthr:CTHT_0046490"/>
<dbReference type="OrthoDB" id="2214at2759"/>
<dbReference type="AlphaFoldDB" id="G0S9N1"/>
<dbReference type="Gene3D" id="3.40.630.10">
    <property type="entry name" value="Zn peptidases"/>
    <property type="match status" value="1"/>
</dbReference>
<keyword evidence="11" id="KW-0325">Glycoprotein</keyword>
<dbReference type="GeneID" id="18258687"/>
<feature type="chain" id="PRO_5005130814" description="Peptide hydrolase" evidence="14">
    <location>
        <begin position="20"/>
        <end position="374"/>
    </location>
</feature>
<protein>
    <recommendedName>
        <fullName evidence="14">Peptide hydrolase</fullName>
        <ecNumber evidence="14">3.4.-.-</ecNumber>
    </recommendedName>
</protein>
<keyword evidence="6 14" id="KW-0732">Signal</keyword>
<evidence type="ECO:0000256" key="8">
    <source>
        <dbReference type="ARBA" id="ARBA00022833"/>
    </source>
</evidence>
<dbReference type="GO" id="GO:0008235">
    <property type="term" value="F:metalloexopeptidase activity"/>
    <property type="evidence" value="ECO:0007669"/>
    <property type="project" value="InterPro"/>
</dbReference>
<evidence type="ECO:0000256" key="2">
    <source>
        <dbReference type="ARBA" id="ARBA00011245"/>
    </source>
</evidence>
<evidence type="ECO:0000256" key="10">
    <source>
        <dbReference type="ARBA" id="ARBA00023157"/>
    </source>
</evidence>
<evidence type="ECO:0000256" key="13">
    <source>
        <dbReference type="ARBA" id="ARBA00043962"/>
    </source>
</evidence>
<feature type="domain" description="Peptidase M28" evidence="15">
    <location>
        <begin position="173"/>
        <end position="366"/>
    </location>
</feature>
<evidence type="ECO:0000259" key="15">
    <source>
        <dbReference type="Pfam" id="PF04389"/>
    </source>
</evidence>
<dbReference type="Proteomes" id="UP000008066">
    <property type="component" value="Unassembled WGS sequence"/>
</dbReference>
<dbReference type="PANTHER" id="PTHR12147">
    <property type="entry name" value="METALLOPEPTIDASE M28 FAMILY MEMBER"/>
    <property type="match status" value="1"/>
</dbReference>
<keyword evidence="3" id="KW-0031">Aminopeptidase</keyword>
<reference evidence="16 17" key="1">
    <citation type="journal article" date="2011" name="Cell">
        <title>Insight into structure and assembly of the nuclear pore complex by utilizing the genome of a eukaryotic thermophile.</title>
        <authorList>
            <person name="Amlacher S."/>
            <person name="Sarges P."/>
            <person name="Flemming D."/>
            <person name="van Noort V."/>
            <person name="Kunze R."/>
            <person name="Devos D.P."/>
            <person name="Arumugam M."/>
            <person name="Bork P."/>
            <person name="Hurt E."/>
        </authorList>
    </citation>
    <scope>NUCLEOTIDE SEQUENCE [LARGE SCALE GENOMIC DNA]</scope>
    <source>
        <strain evidence="17">DSM 1495 / CBS 144.50 / IMI 039719</strain>
    </source>
</reference>
<keyword evidence="7 14" id="KW-0378">Hydrolase</keyword>
<evidence type="ECO:0000313" key="17">
    <source>
        <dbReference type="Proteomes" id="UP000008066"/>
    </source>
</evidence>
<dbReference type="PANTHER" id="PTHR12147:SF56">
    <property type="entry name" value="AMINOPEPTIDASE YDR415C-RELATED"/>
    <property type="match status" value="1"/>
</dbReference>
<comment type="subunit">
    <text evidence="2">Monomer.</text>
</comment>
<evidence type="ECO:0000256" key="9">
    <source>
        <dbReference type="ARBA" id="ARBA00023145"/>
    </source>
</evidence>
<evidence type="ECO:0000256" key="7">
    <source>
        <dbReference type="ARBA" id="ARBA00022801"/>
    </source>
</evidence>
<evidence type="ECO:0000313" key="16">
    <source>
        <dbReference type="EMBL" id="EGS20142.1"/>
    </source>
</evidence>
<keyword evidence="5 14" id="KW-0479">Metal-binding</keyword>
<evidence type="ECO:0000256" key="11">
    <source>
        <dbReference type="ARBA" id="ARBA00023180"/>
    </source>
</evidence>
<dbReference type="InterPro" id="IPR007484">
    <property type="entry name" value="Peptidase_M28"/>
</dbReference>
<keyword evidence="9" id="KW-0865">Zymogen</keyword>
<keyword evidence="10" id="KW-1015">Disulfide bond</keyword>
<comment type="cofactor">
    <cofactor evidence="1">
        <name>Zn(2+)</name>
        <dbReference type="ChEBI" id="CHEBI:29105"/>
    </cofactor>
</comment>
<sequence>MRSQALFALLATWAWSTAAAPAAEQAPRPSRPGLRLIKTSPEDHGKWVTEEQKIEFRTKGINFIDITDITDEEVLTALSSPNLEPADSFSAQAVTYPSRVSHQTEANALIAQASTTNPKNWLQTLTNYHNRHYRSTYGTQAGTWLYNTVKNIASVNPAITVTQFTHSFNQPSIIVQIPGNSTNLVIVGAHYDSTAGSSSARSPGADDNGSGVVTILEALRVLANAKFKGKNTIEFHFYAGEEAGLLGSAAIFSNYKSNRKTVLAMLNQDMTGYSPNGKLAVYTDYVDSSLTSYVRVIANAYIGSVNTDRCGYGCSDHASARSNGFPAAYVCEDTMDDASPYIHTANDAYSTIMWDAVLRHIKFTLAFLVEASYL</sequence>
<comment type="similarity">
    <text evidence="13">Belongs to the peptidase M28 family. M28E subfamily.</text>
</comment>
<evidence type="ECO:0000256" key="4">
    <source>
        <dbReference type="ARBA" id="ARBA00022670"/>
    </source>
</evidence>
<dbReference type="SUPFAM" id="SSF53187">
    <property type="entry name" value="Zn-dependent exopeptidases"/>
    <property type="match status" value="1"/>
</dbReference>
<gene>
    <name evidence="16" type="ORF">CTHT_0046490</name>
</gene>
<evidence type="ECO:0000256" key="6">
    <source>
        <dbReference type="ARBA" id="ARBA00022729"/>
    </source>
</evidence>
<dbReference type="InterPro" id="IPR045175">
    <property type="entry name" value="M28_fam"/>
</dbReference>
<evidence type="ECO:0000256" key="14">
    <source>
        <dbReference type="RuleBase" id="RU361240"/>
    </source>
</evidence>
<organism evidence="17">
    <name type="scientific">Chaetomium thermophilum (strain DSM 1495 / CBS 144.50 / IMI 039719)</name>
    <name type="common">Thermochaetoides thermophila</name>
    <dbReference type="NCBI Taxonomy" id="759272"/>
    <lineage>
        <taxon>Eukaryota</taxon>
        <taxon>Fungi</taxon>
        <taxon>Dikarya</taxon>
        <taxon>Ascomycota</taxon>
        <taxon>Pezizomycotina</taxon>
        <taxon>Sordariomycetes</taxon>
        <taxon>Sordariomycetidae</taxon>
        <taxon>Sordariales</taxon>
        <taxon>Chaetomiaceae</taxon>
        <taxon>Thermochaetoides</taxon>
    </lineage>
</organism>
<name>G0S9N1_CHATD</name>
<feature type="signal peptide" evidence="14">
    <location>
        <begin position="1"/>
        <end position="19"/>
    </location>
</feature>
<dbReference type="eggNOG" id="KOG2195">
    <property type="taxonomic scope" value="Eukaryota"/>
</dbReference>
<proteinExistence type="inferred from homology"/>
<dbReference type="OMA" id="FTHSWNQ"/>
<dbReference type="HOGENOM" id="CLU_025866_0_0_1"/>
<evidence type="ECO:0000256" key="5">
    <source>
        <dbReference type="ARBA" id="ARBA00022723"/>
    </source>
</evidence>
<accession>G0S9N1</accession>
<dbReference type="Pfam" id="PF04389">
    <property type="entry name" value="Peptidase_M28"/>
    <property type="match status" value="1"/>
</dbReference>
<evidence type="ECO:0000256" key="1">
    <source>
        <dbReference type="ARBA" id="ARBA00001947"/>
    </source>
</evidence>
<dbReference type="EC" id="3.4.-.-" evidence="14"/>
<keyword evidence="17" id="KW-1185">Reference proteome</keyword>
<dbReference type="EMBL" id="GL988043">
    <property type="protein sequence ID" value="EGS20142.1"/>
    <property type="molecule type" value="Genomic_DNA"/>
</dbReference>
<dbReference type="GO" id="GO:0046872">
    <property type="term" value="F:metal ion binding"/>
    <property type="evidence" value="ECO:0007669"/>
    <property type="project" value="UniProtKB-KW"/>
</dbReference>
<dbReference type="GO" id="GO:0006508">
    <property type="term" value="P:proteolysis"/>
    <property type="evidence" value="ECO:0007669"/>
    <property type="project" value="UniProtKB-KW"/>
</dbReference>
<comment type="function">
    <text evidence="12">Extracellular aminopeptidase that allows assimilation of proteinaceous substrates.</text>
</comment>
<keyword evidence="4 14" id="KW-0645">Protease</keyword>
<dbReference type="GO" id="GO:0004177">
    <property type="term" value="F:aminopeptidase activity"/>
    <property type="evidence" value="ECO:0007669"/>
    <property type="project" value="UniProtKB-KW"/>
</dbReference>
<dbReference type="RefSeq" id="XP_006695027.1">
    <property type="nucleotide sequence ID" value="XM_006694964.1"/>
</dbReference>
<evidence type="ECO:0000256" key="12">
    <source>
        <dbReference type="ARBA" id="ARBA00043843"/>
    </source>
</evidence>